<evidence type="ECO:0000313" key="5">
    <source>
        <dbReference type="Proteomes" id="UP000487117"/>
    </source>
</evidence>
<dbReference type="PANTHER" id="PTHR48107:SF16">
    <property type="entry name" value="NADPH-DEPENDENT ALDEHYDE REDUCTASE 1, CHLOROPLASTIC"/>
    <property type="match status" value="1"/>
</dbReference>
<dbReference type="GO" id="GO:0016614">
    <property type="term" value="F:oxidoreductase activity, acting on CH-OH group of donors"/>
    <property type="evidence" value="ECO:0007669"/>
    <property type="project" value="UniProtKB-ARBA"/>
</dbReference>
<dbReference type="Pfam" id="PF13561">
    <property type="entry name" value="adh_short_C2"/>
    <property type="match status" value="1"/>
</dbReference>
<comment type="caution">
    <text evidence="4">The sequence shown here is derived from an EMBL/GenBank/DDBJ whole genome shotgun (WGS) entry which is preliminary data.</text>
</comment>
<dbReference type="PRINTS" id="PR00081">
    <property type="entry name" value="GDHRDH"/>
</dbReference>
<organism evidence="4 5">
    <name type="scientific">Stenotrophomonas maltophilia</name>
    <name type="common">Pseudomonas maltophilia</name>
    <name type="synonym">Xanthomonas maltophilia</name>
    <dbReference type="NCBI Taxonomy" id="40324"/>
    <lineage>
        <taxon>Bacteria</taxon>
        <taxon>Pseudomonadati</taxon>
        <taxon>Pseudomonadota</taxon>
        <taxon>Gammaproteobacteria</taxon>
        <taxon>Lysobacterales</taxon>
        <taxon>Lysobacteraceae</taxon>
        <taxon>Stenotrophomonas</taxon>
        <taxon>Stenotrophomonas maltophilia group</taxon>
    </lineage>
</organism>
<feature type="compositionally biased region" description="Low complexity" evidence="3">
    <location>
        <begin position="43"/>
        <end position="56"/>
    </location>
</feature>
<dbReference type="Proteomes" id="UP000487117">
    <property type="component" value="Unassembled WGS sequence"/>
</dbReference>
<dbReference type="SUPFAM" id="SSF51735">
    <property type="entry name" value="NAD(P)-binding Rossmann-fold domains"/>
    <property type="match status" value="1"/>
</dbReference>
<dbReference type="FunFam" id="3.40.50.720:FF:000084">
    <property type="entry name" value="Short-chain dehydrogenase reductase"/>
    <property type="match status" value="1"/>
</dbReference>
<accession>A0A7V8FDP0</accession>
<dbReference type="InterPro" id="IPR020904">
    <property type="entry name" value="Sc_DH/Rdtase_CS"/>
</dbReference>
<dbReference type="NCBIfam" id="NF005214">
    <property type="entry name" value="PRK06701.1"/>
    <property type="match status" value="1"/>
</dbReference>
<evidence type="ECO:0000256" key="3">
    <source>
        <dbReference type="SAM" id="MobiDB-lite"/>
    </source>
</evidence>
<reference evidence="5" key="1">
    <citation type="journal article" date="2020" name="MBio">
        <title>Horizontal gene transfer to a defensive symbiont with a reduced genome amongst a multipartite beetle microbiome.</title>
        <authorList>
            <person name="Waterworth S.C."/>
            <person name="Florez L.V."/>
            <person name="Rees E.R."/>
            <person name="Hertweck C."/>
            <person name="Kaltenpoth M."/>
            <person name="Kwan J.C."/>
        </authorList>
    </citation>
    <scope>NUCLEOTIDE SEQUENCE [LARGE SCALE GENOMIC DNA]</scope>
</reference>
<protein>
    <submittedName>
        <fullName evidence="4">General stress protein 39</fullName>
    </submittedName>
</protein>
<dbReference type="EMBL" id="WNDS01000005">
    <property type="protein sequence ID" value="KAF1013327.1"/>
    <property type="molecule type" value="Genomic_DNA"/>
</dbReference>
<keyword evidence="2" id="KW-0560">Oxidoreductase</keyword>
<feature type="compositionally biased region" description="Basic and acidic residues" evidence="3">
    <location>
        <begin position="61"/>
        <end position="73"/>
    </location>
</feature>
<comment type="similarity">
    <text evidence="1">Belongs to the short-chain dehydrogenases/reductases (SDR) family.</text>
</comment>
<dbReference type="InterPro" id="IPR002347">
    <property type="entry name" value="SDR_fam"/>
</dbReference>
<dbReference type="PANTHER" id="PTHR48107">
    <property type="entry name" value="NADPH-DEPENDENT ALDEHYDE REDUCTASE-LIKE PROTEIN, CHLOROPLASTIC-RELATED"/>
    <property type="match status" value="1"/>
</dbReference>
<feature type="region of interest" description="Disordered" evidence="3">
    <location>
        <begin position="1"/>
        <end position="106"/>
    </location>
</feature>
<gene>
    <name evidence="4" type="primary">ydaD</name>
    <name evidence="4" type="ORF">GAK31_03476</name>
</gene>
<proteinExistence type="inferred from homology"/>
<evidence type="ECO:0000256" key="1">
    <source>
        <dbReference type="ARBA" id="ARBA00006484"/>
    </source>
</evidence>
<evidence type="ECO:0000256" key="2">
    <source>
        <dbReference type="ARBA" id="ARBA00023002"/>
    </source>
</evidence>
<name>A0A7V8FDP0_STEMA</name>
<dbReference type="Gene3D" id="3.40.50.720">
    <property type="entry name" value="NAD(P)-binding Rossmann-like Domain"/>
    <property type="match status" value="1"/>
</dbReference>
<evidence type="ECO:0000313" key="4">
    <source>
        <dbReference type="EMBL" id="KAF1013327.1"/>
    </source>
</evidence>
<dbReference type="InterPro" id="IPR036291">
    <property type="entry name" value="NAD(P)-bd_dom_sf"/>
</dbReference>
<feature type="compositionally biased region" description="Low complexity" evidence="3">
    <location>
        <begin position="21"/>
        <end position="30"/>
    </location>
</feature>
<dbReference type="PROSITE" id="PS00061">
    <property type="entry name" value="ADH_SHORT"/>
    <property type="match status" value="1"/>
</dbReference>
<sequence length="377" mass="39920">MATSKKAPARRKASPKVRKGATSTPTATAADTDRPRVVKTATRKAAASDPRAARVAARQRRLQDQEKAKDVRATRKAARKTTASPKKKATQAGTRQQPETMPAQHVAKPGHEHALELAPRFQAPDYVGSGKLQGMRAIVTGGDSGIGRAVAVLFAREGADVAVLHLDEAKDAAVTRQHVEREGARCVVIAGDVRDPRFCDKAVKQVAKAFGGIDILVNNAAFQLHCERLEDLEDAHLQETLQTNIGGYIQMVRAVLPHLGEGASIINTGSETGLFGSKALVDYSATKGAIHAFTKALASQLLPRGIRVNCVAPGPVWTLLNPADKQAPDVAKFGKDSDMGRAAQPEELSPAYVFLASPACASYISGVVLPVMGGPRG</sequence>
<dbReference type="PRINTS" id="PR00080">
    <property type="entry name" value="SDRFAMILY"/>
</dbReference>
<dbReference type="AlphaFoldDB" id="A0A7V8FDP0"/>
<feature type="compositionally biased region" description="Basic residues" evidence="3">
    <location>
        <begin position="7"/>
        <end position="19"/>
    </location>
</feature>
<feature type="compositionally biased region" description="Basic residues" evidence="3">
    <location>
        <begin position="74"/>
        <end position="89"/>
    </location>
</feature>